<name>A0A6H5HQR6_9HEMI</name>
<reference evidence="2 3" key="1">
    <citation type="submission" date="2020-02" db="EMBL/GenBank/DDBJ databases">
        <authorList>
            <person name="Ferguson B K."/>
        </authorList>
    </citation>
    <scope>NUCLEOTIDE SEQUENCE [LARGE SCALE GENOMIC DNA]</scope>
</reference>
<keyword evidence="3" id="KW-1185">Reference proteome</keyword>
<proteinExistence type="predicted"/>
<dbReference type="EMBL" id="CADCXU010030651">
    <property type="protein sequence ID" value="CAB0017024.1"/>
    <property type="molecule type" value="Genomic_DNA"/>
</dbReference>
<feature type="non-terminal residue" evidence="2">
    <location>
        <position position="77"/>
    </location>
</feature>
<accession>A0A6H5HQR6</accession>
<protein>
    <submittedName>
        <fullName evidence="2">Uncharacterized protein</fullName>
    </submittedName>
</protein>
<evidence type="ECO:0000313" key="2">
    <source>
        <dbReference type="EMBL" id="CAB0017024.1"/>
    </source>
</evidence>
<evidence type="ECO:0000313" key="1">
    <source>
        <dbReference type="EMBL" id="CAB0013019.1"/>
    </source>
</evidence>
<evidence type="ECO:0000313" key="3">
    <source>
        <dbReference type="Proteomes" id="UP000479000"/>
    </source>
</evidence>
<dbReference type="EMBL" id="CADCXU010025813">
    <property type="protein sequence ID" value="CAB0013019.1"/>
    <property type="molecule type" value="Genomic_DNA"/>
</dbReference>
<sequence length="77" mass="8411">MEMFDRGPIGSLALRIRTVGLLPRHLQHSVRCPLYKGFPGDPAGPVLPITLVRLPKGDLAVFRLKVIRPISCPGLEG</sequence>
<dbReference type="AlphaFoldDB" id="A0A6H5HQR6"/>
<dbReference type="Proteomes" id="UP000479000">
    <property type="component" value="Unassembled WGS sequence"/>
</dbReference>
<gene>
    <name evidence="1" type="ORF">NTEN_LOCUS17693</name>
    <name evidence="2" type="ORF">NTEN_LOCUS21136</name>
</gene>
<organism evidence="2 3">
    <name type="scientific">Nesidiocoris tenuis</name>
    <dbReference type="NCBI Taxonomy" id="355587"/>
    <lineage>
        <taxon>Eukaryota</taxon>
        <taxon>Metazoa</taxon>
        <taxon>Ecdysozoa</taxon>
        <taxon>Arthropoda</taxon>
        <taxon>Hexapoda</taxon>
        <taxon>Insecta</taxon>
        <taxon>Pterygota</taxon>
        <taxon>Neoptera</taxon>
        <taxon>Paraneoptera</taxon>
        <taxon>Hemiptera</taxon>
        <taxon>Heteroptera</taxon>
        <taxon>Panheteroptera</taxon>
        <taxon>Cimicomorpha</taxon>
        <taxon>Miridae</taxon>
        <taxon>Dicyphina</taxon>
        <taxon>Nesidiocoris</taxon>
    </lineage>
</organism>